<evidence type="ECO:0000256" key="1">
    <source>
        <dbReference type="SAM" id="Coils"/>
    </source>
</evidence>
<dbReference type="InterPro" id="IPR036691">
    <property type="entry name" value="Endo/exonu/phosph_ase_sf"/>
</dbReference>
<feature type="region of interest" description="Disordered" evidence="2">
    <location>
        <begin position="2883"/>
        <end position="2908"/>
    </location>
</feature>
<dbReference type="InterPro" id="IPR005135">
    <property type="entry name" value="Endo/exonuclease/phosphatase"/>
</dbReference>
<feature type="transmembrane region" description="Helical" evidence="3">
    <location>
        <begin position="3245"/>
        <end position="3267"/>
    </location>
</feature>
<evidence type="ECO:0000259" key="4">
    <source>
        <dbReference type="PROSITE" id="PS50878"/>
    </source>
</evidence>
<dbReference type="Proteomes" id="UP001152797">
    <property type="component" value="Unassembled WGS sequence"/>
</dbReference>
<keyword evidence="8" id="KW-1185">Reference proteome</keyword>
<evidence type="ECO:0000256" key="2">
    <source>
        <dbReference type="SAM" id="MobiDB-lite"/>
    </source>
</evidence>
<feature type="coiled-coil region" evidence="1">
    <location>
        <begin position="2716"/>
        <end position="2750"/>
    </location>
</feature>
<feature type="region of interest" description="Disordered" evidence="2">
    <location>
        <begin position="695"/>
        <end position="724"/>
    </location>
</feature>
<feature type="transmembrane region" description="Helical" evidence="3">
    <location>
        <begin position="3162"/>
        <end position="3180"/>
    </location>
</feature>
<protein>
    <submittedName>
        <fullName evidence="7">Chromosome-associated kinesin KIF4</fullName>
    </submittedName>
</protein>
<dbReference type="Gene3D" id="3.60.10.10">
    <property type="entry name" value="Endonuclease/exonuclease/phosphatase"/>
    <property type="match status" value="1"/>
</dbReference>
<dbReference type="Pfam" id="PF03372">
    <property type="entry name" value="Exo_endo_phos"/>
    <property type="match status" value="1"/>
</dbReference>
<name>A0A9P1FVM1_9DINO</name>
<evidence type="ECO:0000313" key="6">
    <source>
        <dbReference type="EMBL" id="CAL1141342.1"/>
    </source>
</evidence>
<evidence type="ECO:0000313" key="5">
    <source>
        <dbReference type="EMBL" id="CAI3987967.1"/>
    </source>
</evidence>
<keyword evidence="3" id="KW-0812">Transmembrane</keyword>
<feature type="transmembrane region" description="Helical" evidence="3">
    <location>
        <begin position="3216"/>
        <end position="3239"/>
    </location>
</feature>
<feature type="compositionally biased region" description="Basic residues" evidence="2">
    <location>
        <begin position="705"/>
        <end position="715"/>
    </location>
</feature>
<organism evidence="5">
    <name type="scientific">Cladocopium goreaui</name>
    <dbReference type="NCBI Taxonomy" id="2562237"/>
    <lineage>
        <taxon>Eukaryota</taxon>
        <taxon>Sar</taxon>
        <taxon>Alveolata</taxon>
        <taxon>Dinophyceae</taxon>
        <taxon>Suessiales</taxon>
        <taxon>Symbiodiniaceae</taxon>
        <taxon>Cladocopium</taxon>
    </lineage>
</organism>
<dbReference type="PROSITE" id="PS50878">
    <property type="entry name" value="RT_POL"/>
    <property type="match status" value="1"/>
</dbReference>
<evidence type="ECO:0000313" key="7">
    <source>
        <dbReference type="EMBL" id="CAL4775279.1"/>
    </source>
</evidence>
<feature type="region of interest" description="Disordered" evidence="2">
    <location>
        <begin position="2921"/>
        <end position="2953"/>
    </location>
</feature>
<dbReference type="EMBL" id="CAMXCT010001224">
    <property type="protein sequence ID" value="CAI3987967.1"/>
    <property type="molecule type" value="Genomic_DNA"/>
</dbReference>
<keyword evidence="3" id="KW-0472">Membrane</keyword>
<reference evidence="6" key="2">
    <citation type="submission" date="2024-04" db="EMBL/GenBank/DDBJ databases">
        <authorList>
            <person name="Chen Y."/>
            <person name="Shah S."/>
            <person name="Dougan E. K."/>
            <person name="Thang M."/>
            <person name="Chan C."/>
        </authorList>
    </citation>
    <scope>NUCLEOTIDE SEQUENCE [LARGE SCALE GENOMIC DNA]</scope>
</reference>
<comment type="caution">
    <text evidence="5">The sequence shown here is derived from an EMBL/GenBank/DDBJ whole genome shotgun (WGS) entry which is preliminary data.</text>
</comment>
<dbReference type="PANTHER" id="PTHR19446">
    <property type="entry name" value="REVERSE TRANSCRIPTASES"/>
    <property type="match status" value="1"/>
</dbReference>
<dbReference type="InterPro" id="IPR000477">
    <property type="entry name" value="RT_dom"/>
</dbReference>
<dbReference type="GO" id="GO:0003824">
    <property type="term" value="F:catalytic activity"/>
    <property type="evidence" value="ECO:0007669"/>
    <property type="project" value="InterPro"/>
</dbReference>
<keyword evidence="3" id="KW-1133">Transmembrane helix</keyword>
<dbReference type="Pfam" id="PF00078">
    <property type="entry name" value="RVT_1"/>
    <property type="match status" value="1"/>
</dbReference>
<keyword evidence="1" id="KW-0175">Coiled coil</keyword>
<feature type="transmembrane region" description="Helical" evidence="3">
    <location>
        <begin position="2998"/>
        <end position="3019"/>
    </location>
</feature>
<feature type="transmembrane region" description="Helical" evidence="3">
    <location>
        <begin position="3069"/>
        <end position="3088"/>
    </location>
</feature>
<reference evidence="5" key="1">
    <citation type="submission" date="2022-10" db="EMBL/GenBank/DDBJ databases">
        <authorList>
            <person name="Chen Y."/>
            <person name="Dougan E. K."/>
            <person name="Chan C."/>
            <person name="Rhodes N."/>
            <person name="Thang M."/>
        </authorList>
    </citation>
    <scope>NUCLEOTIDE SEQUENCE</scope>
</reference>
<dbReference type="EMBL" id="CAMXCT030001224">
    <property type="protein sequence ID" value="CAL4775279.1"/>
    <property type="molecule type" value="Genomic_DNA"/>
</dbReference>
<evidence type="ECO:0000313" key="8">
    <source>
        <dbReference type="Proteomes" id="UP001152797"/>
    </source>
</evidence>
<evidence type="ECO:0000256" key="3">
    <source>
        <dbReference type="SAM" id="Phobius"/>
    </source>
</evidence>
<proteinExistence type="predicted"/>
<sequence>MEDPRSASLPKTLVVSWMMQAAVLILECTPEILRDPAAQEMLRQFTVDTGYRMAQGIVKLGNAWCSRRDRWIAVLTAPVVHPCEILDLPVLDSIQVVSHLIPEFRIWHQFDQAQLTLNLYELSKYYQFAAGCMNSVWIRMDEKLPTLLHSAGNQLYTCACGCRAALSDARLQQRGLIGTLLKLGTSQVHMHTCMEHARYLHPLEMWALLGGMPTVSMGHNLRLAMAGVGQAVAPLMGLWIFAQVKRCLDLTMESPSPCDPMKELTAYMTEVIACCREIWPLPVAPTALEASVAASASEDAHDPIEDPTDGPITCVVTRPCTDEPDLSLRVASSTIGAQLLAAEVTLGSAVPGSQLRVDGLPFDLAKPLPAGALVSVVSPDWTPDALNAEKYLPCCFDSTEVVQKALPSGVDVPQGPVTTRDQLADLRWPDMKCIERQDLLGMQGPVWGDDEIMQGLLQIAVLTESDQQVHVWDPLLITGLTQCDVPETWKSLVLDLGPISTVLSAVLVGHHWIPLIWRIDLVGVVLHTLSVNSPYEHVMESLSKVIGLFRGGAMGVWKSHSTGFVPEGHCGALVLSFVRHVLWGHALVPDQDALNAFAAQVRFEFSDGLPDPCQRPRLAGLGVTPQTRLAQLLVQHGVGETDSLARAALVLKALGEEGVVRALDAGNPWKELKWLANQLRPPYMLIKPSELQAQVEKRAADKPVGNKRHKQPKGKGKGERPGISVDPSLLRLEHGIFQSDDGHPLGQLTLPQVGSSAAGVVVVSANCVEPYLRAPHVLSTGPLAFFVVDSDGDFNTTFPVSAERVPLVCAANSEPLLVDGHVIQLGARQVIRAPAQAGCEVRSIPTCVVKAMVFRDETPGDWSQVVAHPLQHVFGLIPPLQACSDAECGGCEAWHSTPSLPMDTPVLELWGKQWLRMDFSHCPPEKAEMFSAHIRLPEHLQLQVQQFSGHSGVYLEPKALDGRKPSPDFQVVWVPKLDIAQLMVQRQTISHVVGIARLGTKYGLRCLTEHAAAVFAKLRPGHTFLPPGKRHTYLVGPFAFGTLQASVAQALLSSGWTAKPVQAVAAKSHVQGPMFRVQSVQEPPMKVLRMAHGDVMIAREDDASQPPRVEPKVVATTTTESFVSKTCEGDYIQKNDPWAKAASKLPARTQSFQIGNPLEDVTQKVLAEVMAQLPRQQMEVDADETVDGRVTRLEKQVHELTGQAQTLIAASQQQATDNAKQFQDIRTQVHDQGLQFEAAISSQAATIQTFQDAFQEQFRQQVSHQQTMLDNMFNKQMSQFETLLAKRPRQVSAWRLGSTVAFWWVSRVGLLWLLASWIAGGSSGLRDDRDGVVGALAAMTMGVGEASHPGPQSPSSFTLGIANPSGLNGKLDQINHLEGDAWILSETHLSQQGISTFVKGLKMLRSPWKFVVPGAPSPARQRTDTGTHTGVMFLSKYPARALPHTFDVSAYASARLQVAGMAVADTWVTVGLLYGLPENAHHKQARYQTDAFLAELVDRVGCQTTGPRVIGGDFNFGPTELQQLERLQALGFREVQDLAAWRFGISAKATGRGSRRIDQMWISPELQSAFLGVQVSFDHWADHAAVSASFSVPDLRMVVTSWPVPRPFPWPASWSCHVAFDSSGNLTEEYAKFWCQVETQAKCWNQHHGVFVTKKQCGRAAVLETTTTREPCCPVKKARKGDVQPTYMGTSLEHARYFRQLRRLQSLCRALQGGPTTLAGRCNRDETWRAIRRAVGFPGGFGLWWNAQGLTPVLAASLPLVCPPLEFIQGLFQGFQSFVQVYEKELARQRYQHAKHRRASNLAFVFQDCKDDPLPKADTLIDRVEMQVEEVREDDSSVVLTQPVALLDSLPLVSEGQWTQICGFLDRVIRPIQWEHKPWTLDRLTQAFRQKKPRAAKGPDGVSQPDLVGLPPSAVGVLVQLLEQVEAGRDWPSQLANGFVSSLAKKADAQQVDQFRPVVVYSLLYRVWSTERAREALRSIAAILPASVQGGVPARQAKTIWYELASALELAYMQGTELHGVLMDIQKAFNNIPRHPLWHALNGLCFPEPTLRAWVNFVTHQTRRFRVRRSVGEPLWSTCGLPEGCALSVFGMVVVDWVLDLWISALEVRVSLRTFVDDWGLLFQDAGVFDRVWASVEEFTGHMDLAIDLTKTRIWSNQPDARKQFRDGPLAVALSQRNLGAHQNFSRHSHNAEVQKRLAGMPPIWIRLRASQGPYHHKISAIHMMAWPRALHGISVVHLGDGHFRSLRSGAMRALKSDRKGANPALHLVTSSLLTDPEAWAVVQTVRDARDLGDYSRLESLLGLYAQPDHGLPSNGPTAVLFSRLSRLGWGVGGHGLVQDRFGCFSLVSVGWDELHLRIKLSWGHVLSQAVMHRSTFAGIENADLTELHQALKGFGPVDQVYLRCHLDGTLFTQNGRAKFTPRVTSKCPWCPLKDGFHHRAWICPHFASCRAHLTADQLAVVVLERLTTDCSWAGMWLAWFNPLFGLNLQQWFVQCDGQCREASLFICGVTAKEWYVGSSGCCNNDLLRGTGRIQTFGCVFRSSWSVFKVVSHGQTAQATGPLEEWAYWHNNLTDRAADAINQRRSPEFWEAWTGLVKAVHFHRRLHVAILQVLLQTSRVAAAEQTPAPKPVLTSEVGVPQQVMPVARPCSASVAKWLVCYRLRWTKEQVDEIDSIVFAQMRRQVVTANDVALLNAAKTVSREILTERLCEAVTALQQATSDNMALRRKWEAAQEERDALQIQMNNMEKEILLAQPQAAPVLDFVEGGLDLSAMATMRASMFYDVLLLREERVTWLRCMQCIGMQVNPLPVKAGGEKRCRAGHVVEKVKKLKPWQGHIHVRECFYCHNTIDRHELHYSCPEKCRFDVCQYCYKSQIGKLKVRSRSPGSARSGSTFPVPGDSGAASSRSGFSAAKDFTGAGKLLTPPGVSNDATSSPMREFRGQSTGSGGSGKTAQIHQRFRSVSTQFLESSWQRSTEVVFWTLMVFAGAARSERKGRFLTALVSNLVAGLLVILFLFTLDRFQARASLGELALVSEVDLKMQIILGILVTCEIGAAVKVLSNEHHTMASWFYMLTPVATILVASSSFFRMEVLQKELLTAAGVASFGGILAVKGPLPSLEGLRALQWAMIAVVITVARCLLTQRVMAPADGTRPGALHVAKAVLLAGSTVGAELSIVYEWTGFWSLPWLLNKGGVCHMLFIIGLCDAMSVIGHTRLIQITSATFGALLVPFHTVTVLPIEAQSLGAPITAINWLGLVLCATSAVMYFKARKIGGETAEVLDADRCGFACGSLSPFTSHRSMSRAAFNSLGDDEEDDPRKHECRGKMNQGEVAFNFKQKNMQTDMEMWFMEAIPEVFGVEDSDELDESLQEDAQADIVEKICSTNNTEDMRQTLLAWLAQCPDAARRDDFVGKAVSKALKVHLAGRK</sequence>
<accession>A0A9P1FVM1</accession>
<feature type="domain" description="Reverse transcriptase" evidence="4">
    <location>
        <begin position="1924"/>
        <end position="2170"/>
    </location>
</feature>
<dbReference type="EMBL" id="CAMXCT020001224">
    <property type="protein sequence ID" value="CAL1141342.1"/>
    <property type="molecule type" value="Genomic_DNA"/>
</dbReference>
<gene>
    <name evidence="5" type="ORF">C1SCF055_LOCUS15202</name>
</gene>
<dbReference type="OrthoDB" id="423732at2759"/>
<feature type="compositionally biased region" description="Low complexity" evidence="2">
    <location>
        <begin position="2884"/>
        <end position="2908"/>
    </location>
</feature>
<feature type="transmembrane region" description="Helical" evidence="3">
    <location>
        <begin position="3124"/>
        <end position="3141"/>
    </location>
</feature>
<dbReference type="SUPFAM" id="SSF56219">
    <property type="entry name" value="DNase I-like"/>
    <property type="match status" value="1"/>
</dbReference>